<proteinExistence type="predicted"/>
<feature type="region of interest" description="Disordered" evidence="1">
    <location>
        <begin position="57"/>
        <end position="78"/>
    </location>
</feature>
<name>A0ABT8PSF1_9ENTR</name>
<dbReference type="RefSeq" id="WP_301697456.1">
    <property type="nucleotide sequence ID" value="NZ_JAUJYW010000002.1"/>
</dbReference>
<comment type="caution">
    <text evidence="2">The sequence shown here is derived from an EMBL/GenBank/DDBJ whole genome shotgun (WGS) entry which is preliminary data.</text>
</comment>
<evidence type="ECO:0000313" key="2">
    <source>
        <dbReference type="EMBL" id="MDN8599027.1"/>
    </source>
</evidence>
<feature type="compositionally biased region" description="Basic and acidic residues" evidence="1">
    <location>
        <begin position="68"/>
        <end position="78"/>
    </location>
</feature>
<accession>A0ABT8PSF1</accession>
<protein>
    <submittedName>
        <fullName evidence="2">Uncharacterized protein</fullName>
    </submittedName>
</protein>
<reference evidence="2 3" key="1">
    <citation type="submission" date="2023-07" db="EMBL/GenBank/DDBJ databases">
        <title>Citrobacter selenititolerans sp. nov., isolated from seleniferous soil.</title>
        <authorList>
            <person name="Zhang S."/>
            <person name="Li K."/>
            <person name="Peng J."/>
            <person name="Wang H."/>
            <person name="Sun J."/>
            <person name="Guo Y."/>
        </authorList>
    </citation>
    <scope>NUCLEOTIDE SEQUENCE [LARGE SCALE GENOMIC DNA]</scope>
    <source>
        <strain evidence="2 3">S2-9</strain>
    </source>
</reference>
<dbReference type="EMBL" id="JAUJYW010000002">
    <property type="protein sequence ID" value="MDN8599027.1"/>
    <property type="molecule type" value="Genomic_DNA"/>
</dbReference>
<evidence type="ECO:0000256" key="1">
    <source>
        <dbReference type="SAM" id="MobiDB-lite"/>
    </source>
</evidence>
<gene>
    <name evidence="2" type="ORF">Q0A17_06310</name>
</gene>
<organism evidence="2 3">
    <name type="scientific">Citrobacter enshiensis</name>
    <dbReference type="NCBI Taxonomy" id="2971264"/>
    <lineage>
        <taxon>Bacteria</taxon>
        <taxon>Pseudomonadati</taxon>
        <taxon>Pseudomonadota</taxon>
        <taxon>Gammaproteobacteria</taxon>
        <taxon>Enterobacterales</taxon>
        <taxon>Enterobacteriaceae</taxon>
        <taxon>Citrobacter</taxon>
    </lineage>
</organism>
<sequence>MATQVEVAAHLRLSDRQIRNLSDLPGAPKPKGRGGWDLDAWRFFYIEYLRARSRDVTDGDEPEVGESSPERDREQRLKNEERQERILIARVKRRILARRYAPIELISAAVTRTSVELRTRVESWPSRLKKIWLDMPTEASQLLLKELAAALNELADIRIDLSGYDVSDIERDLDRIEALESDAADDGGGMG</sequence>
<dbReference type="Proteomes" id="UP001174867">
    <property type="component" value="Unassembled WGS sequence"/>
</dbReference>
<keyword evidence="3" id="KW-1185">Reference proteome</keyword>
<evidence type="ECO:0000313" key="3">
    <source>
        <dbReference type="Proteomes" id="UP001174867"/>
    </source>
</evidence>